<dbReference type="PROSITE" id="PS00329">
    <property type="entry name" value="HSP70_2"/>
    <property type="match status" value="1"/>
</dbReference>
<dbReference type="InterPro" id="IPR043129">
    <property type="entry name" value="ATPase_NBD"/>
</dbReference>
<name>A0A2K8UJA9_9GAMM</name>
<keyword evidence="2" id="KW-0547">Nucleotide-binding</keyword>
<dbReference type="GO" id="GO:0005524">
    <property type="term" value="F:ATP binding"/>
    <property type="evidence" value="ECO:0007669"/>
    <property type="project" value="UniProtKB-KW"/>
</dbReference>
<dbReference type="CDD" id="cd10170">
    <property type="entry name" value="ASKHA_NBD_HSP70"/>
    <property type="match status" value="1"/>
</dbReference>
<dbReference type="KEGG" id="tsy:THSYN_32490"/>
<comment type="similarity">
    <text evidence="1">Belongs to the heat shock protein 70 family.</text>
</comment>
<proteinExistence type="inferred from homology"/>
<dbReference type="InterPro" id="IPR013126">
    <property type="entry name" value="Hsp_70_fam"/>
</dbReference>
<evidence type="ECO:0000313" key="4">
    <source>
        <dbReference type="EMBL" id="AUB85620.1"/>
    </source>
</evidence>
<gene>
    <name evidence="4" type="ORF">THSYN_32490</name>
</gene>
<dbReference type="AlphaFoldDB" id="A0A2K8UJA9"/>
<evidence type="ECO:0000256" key="1">
    <source>
        <dbReference type="ARBA" id="ARBA00007381"/>
    </source>
</evidence>
<dbReference type="GO" id="GO:0140662">
    <property type="term" value="F:ATP-dependent protein folding chaperone"/>
    <property type="evidence" value="ECO:0007669"/>
    <property type="project" value="InterPro"/>
</dbReference>
<evidence type="ECO:0000313" key="5">
    <source>
        <dbReference type="Proteomes" id="UP000232638"/>
    </source>
</evidence>
<dbReference type="PRINTS" id="PR00301">
    <property type="entry name" value="HEATSHOCK70"/>
</dbReference>
<dbReference type="Proteomes" id="UP000232638">
    <property type="component" value="Plasmid pTs485"/>
</dbReference>
<dbReference type="Pfam" id="PF00012">
    <property type="entry name" value="HSP70"/>
    <property type="match status" value="1"/>
</dbReference>
<dbReference type="PANTHER" id="PTHR42749:SF1">
    <property type="entry name" value="CELL SHAPE-DETERMINING PROTEIN MREB"/>
    <property type="match status" value="1"/>
</dbReference>
<sequence>MSAARYCIGIDLGTTHCALAYIDSQEGDGDTIVDAILPIPQLTAPGEVMERPLLPSFLYLPHPEEFRPVDLTLPWPSDPSRIAGDLARAQGSTTPIRLVSSAKSWLCHPDLDRRAAFLPEGAPDEVTKISPFAASVQYLSHLREAWNVAHPQEPLEAQEVTVTVPASFDPAARELTAEAARAIGIANLVLLEEPQAALYSWVNDSHGDWRTQARVGDIILVVDVGGGTTDLSLIAVTEEEGALELTRIAVGDHILLGGDNMDLTLAHLVRTKLKADGVELDRWQFQALTYGCRQAKETLLGDADLRSVPVVVPSRGSRLIGGSIRTELTQEEVTTTLVEGFFPEVAANARPMTRARSALTQVSLPYAQDPAVTRHLAAFLARQAGATEDLNGFAQPAAGASFLHPTAILFNGGVFKPVVLQERVMRIINAWLEAERAPPARLLDARDLDLAVARGAAFYVHARHHGGVRIRGGTSHAYYVGIEAAAPAIPGLDPELHALCLVPFGLEEGSDPVSPPQEFGLVVGELVRFRFFSSNVRRDDQVGELLADWPADELAELEEIQTELPAEGRKRGEVVPVRLQAQVSEVGTLELTAIPIAGGAQRWKVAFNTRGTGVD</sequence>
<geneLocation type="plasmid" evidence="5">
    <name>pts485</name>
</geneLocation>
<dbReference type="RefSeq" id="WP_100923231.1">
    <property type="nucleotide sequence ID" value="NZ_CP020372.1"/>
</dbReference>
<keyword evidence="4" id="KW-0614">Plasmid</keyword>
<dbReference type="PROSITE" id="PS00297">
    <property type="entry name" value="HSP70_1"/>
    <property type="match status" value="1"/>
</dbReference>
<dbReference type="OrthoDB" id="580874at2"/>
<evidence type="ECO:0000256" key="2">
    <source>
        <dbReference type="ARBA" id="ARBA00022741"/>
    </source>
</evidence>
<protein>
    <submittedName>
        <fullName evidence="4">Nucleotide-binding protein</fullName>
    </submittedName>
</protein>
<accession>A0A2K8UJA9</accession>
<dbReference type="InterPro" id="IPR018181">
    <property type="entry name" value="Heat_shock_70_CS"/>
</dbReference>
<reference evidence="4 5" key="1">
    <citation type="submission" date="2017-03" db="EMBL/GenBank/DDBJ databases">
        <title>Complete genome sequence of Candidatus 'Thiodictyon syntrophicum' sp. nov. strain Cad16T, a photolithoautotroph purple sulfur bacterium isolated from an alpine meromictic lake.</title>
        <authorList>
            <person name="Luedin S.M."/>
            <person name="Pothier J.F."/>
            <person name="Danza F."/>
            <person name="Storelli N."/>
            <person name="Wittwer M."/>
            <person name="Tonolla M."/>
        </authorList>
    </citation>
    <scope>NUCLEOTIDE SEQUENCE [LARGE SCALE GENOMIC DNA]</scope>
    <source>
        <strain evidence="4 5">Cad16T</strain>
        <plasmid evidence="5">Plasmid pts485</plasmid>
    </source>
</reference>
<keyword evidence="5" id="KW-1185">Reference proteome</keyword>
<organism evidence="4 5">
    <name type="scientific">Candidatus Thiodictyon syntrophicum</name>
    <dbReference type="NCBI Taxonomy" id="1166950"/>
    <lineage>
        <taxon>Bacteria</taxon>
        <taxon>Pseudomonadati</taxon>
        <taxon>Pseudomonadota</taxon>
        <taxon>Gammaproteobacteria</taxon>
        <taxon>Chromatiales</taxon>
        <taxon>Chromatiaceae</taxon>
        <taxon>Thiodictyon</taxon>
    </lineage>
</organism>
<evidence type="ECO:0000256" key="3">
    <source>
        <dbReference type="ARBA" id="ARBA00022840"/>
    </source>
</evidence>
<dbReference type="EMBL" id="CP020372">
    <property type="protein sequence ID" value="AUB85620.1"/>
    <property type="molecule type" value="Genomic_DNA"/>
</dbReference>
<keyword evidence="3" id="KW-0067">ATP-binding</keyword>
<dbReference type="SUPFAM" id="SSF53067">
    <property type="entry name" value="Actin-like ATPase domain"/>
    <property type="match status" value="2"/>
</dbReference>
<dbReference type="Gene3D" id="3.30.420.40">
    <property type="match status" value="2"/>
</dbReference>
<dbReference type="PANTHER" id="PTHR42749">
    <property type="entry name" value="CELL SHAPE-DETERMINING PROTEIN MREB"/>
    <property type="match status" value="1"/>
</dbReference>